<feature type="region of interest" description="Disordered" evidence="1">
    <location>
        <begin position="931"/>
        <end position="983"/>
    </location>
</feature>
<dbReference type="SUPFAM" id="SSF52151">
    <property type="entry name" value="FabD/lysophospholipase-like"/>
    <property type="match status" value="1"/>
</dbReference>
<keyword evidence="4" id="KW-1185">Reference proteome</keyword>
<gene>
    <name evidence="3" type="ORF">HNQ79_002490</name>
</gene>
<dbReference type="SUPFAM" id="SSF53901">
    <property type="entry name" value="Thiolase-like"/>
    <property type="match status" value="1"/>
</dbReference>
<organism evidence="3 4">
    <name type="scientific">Streptomyces candidus</name>
    <dbReference type="NCBI Taxonomy" id="67283"/>
    <lineage>
        <taxon>Bacteria</taxon>
        <taxon>Bacillati</taxon>
        <taxon>Actinomycetota</taxon>
        <taxon>Actinomycetes</taxon>
        <taxon>Kitasatosporales</taxon>
        <taxon>Streptomycetaceae</taxon>
        <taxon>Streptomyces</taxon>
    </lineage>
</organism>
<reference evidence="3 4" key="1">
    <citation type="submission" date="2020-08" db="EMBL/GenBank/DDBJ databases">
        <title>Genomic Encyclopedia of Type Strains, Phase IV (KMG-IV): sequencing the most valuable type-strain genomes for metagenomic binning, comparative biology and taxonomic classification.</title>
        <authorList>
            <person name="Goeker M."/>
        </authorList>
    </citation>
    <scope>NUCLEOTIDE SEQUENCE [LARGE SCALE GENOMIC DNA]</scope>
    <source>
        <strain evidence="3 4">DSM 40141</strain>
    </source>
</reference>
<dbReference type="RefSeq" id="WP_185029927.1">
    <property type="nucleotide sequence ID" value="NZ_BNBN01000005.1"/>
</dbReference>
<dbReference type="PANTHER" id="PTHR43074">
    <property type="entry name" value="OMEGA-3 POLYUNSATURATED FATTY ACID SYNTHASE PFAB-RELATED"/>
    <property type="match status" value="1"/>
</dbReference>
<dbReference type="Pfam" id="PF02801">
    <property type="entry name" value="Ketoacyl-synt_C"/>
    <property type="match status" value="1"/>
</dbReference>
<evidence type="ECO:0000313" key="3">
    <source>
        <dbReference type="EMBL" id="MBB6436027.1"/>
    </source>
</evidence>
<dbReference type="InterPro" id="IPR016035">
    <property type="entry name" value="Acyl_Trfase/lysoPLipase"/>
</dbReference>
<dbReference type="InterPro" id="IPR020841">
    <property type="entry name" value="PKS_Beta-ketoAc_synthase_dom"/>
</dbReference>
<evidence type="ECO:0000259" key="2">
    <source>
        <dbReference type="PROSITE" id="PS52004"/>
    </source>
</evidence>
<dbReference type="AlphaFoldDB" id="A0A7X0HGS3"/>
<dbReference type="InterPro" id="IPR016039">
    <property type="entry name" value="Thiolase-like"/>
</dbReference>
<dbReference type="InterPro" id="IPR052568">
    <property type="entry name" value="PKS-FAS_Synthase"/>
</dbReference>
<proteinExistence type="predicted"/>
<dbReference type="Gene3D" id="3.30.70.250">
    <property type="entry name" value="Malonyl-CoA ACP transacylase, ACP-binding"/>
    <property type="match status" value="1"/>
</dbReference>
<dbReference type="PANTHER" id="PTHR43074:SF1">
    <property type="entry name" value="BETA-KETOACYL SYNTHASE FAMILY PROTEIN-RELATED"/>
    <property type="match status" value="1"/>
</dbReference>
<dbReference type="CDD" id="cd00833">
    <property type="entry name" value="PKS"/>
    <property type="match status" value="1"/>
</dbReference>
<dbReference type="Proteomes" id="UP000540423">
    <property type="component" value="Unassembled WGS sequence"/>
</dbReference>
<dbReference type="Pfam" id="PF00109">
    <property type="entry name" value="ketoacyl-synt"/>
    <property type="match status" value="1"/>
</dbReference>
<dbReference type="InterPro" id="IPR014030">
    <property type="entry name" value="Ketoacyl_synth_N"/>
</dbReference>
<evidence type="ECO:0000313" key="4">
    <source>
        <dbReference type="Proteomes" id="UP000540423"/>
    </source>
</evidence>
<dbReference type="Gene3D" id="3.40.366.10">
    <property type="entry name" value="Malonyl-Coenzyme A Acyl Carrier Protein, domain 2"/>
    <property type="match status" value="1"/>
</dbReference>
<dbReference type="InterPro" id="IPR016036">
    <property type="entry name" value="Malonyl_transacylase_ACP-bd"/>
</dbReference>
<dbReference type="EMBL" id="JACHEM010000005">
    <property type="protein sequence ID" value="MBB6436027.1"/>
    <property type="molecule type" value="Genomic_DNA"/>
</dbReference>
<dbReference type="SUPFAM" id="SSF55048">
    <property type="entry name" value="Probable ACP-binding domain of malonyl-CoA ACP transacylase"/>
    <property type="match status" value="1"/>
</dbReference>
<protein>
    <submittedName>
        <fullName evidence="3">Polyketide-type polyunsaturated fatty acid synthase PfaA</fullName>
    </submittedName>
</protein>
<comment type="caution">
    <text evidence="3">The sequence shown here is derived from an EMBL/GenBank/DDBJ whole genome shotgun (WGS) entry which is preliminary data.</text>
</comment>
<evidence type="ECO:0000256" key="1">
    <source>
        <dbReference type="SAM" id="MobiDB-lite"/>
    </source>
</evidence>
<sequence>MAAPSVPAAPAQVPPSPASPLDIAVVGVSALVPGSQSATGFWRTVSSGRDLMQEVPASHWLVDDYYDSDPSAPDRTYATRGAFLDPVDFNPLAYGIPPKMIPATDTTQLLALMTAELALSDAFGNDLSSLDKTRTGVILGASGLEQLTEMGYRLQRPVWRKAMRERGIDDEQADRLCDAIADHYTPWQEATFPGLLSNVVAGRIANRFDLNGPNCTVDAACAGSLAALSMAVSELQLGRCDTVLTGGVDTFNGIAMYMCFSKTPALSPSGDCRPFSDEADGTMLGEGLAMFALRRLADAERDGNPVYAVLKGIGSSSDGGGGAIYAPVPRGQRIALERAYQQAGYGPSTVELVEAHGTGTKAGDTAELTALSDVFDKDRPGDTTDGPWCAVGSVKSQLGHTKSAAGAVGLLKAVLALHQRAIPPSIKVSAPNPLLADRTSPLYVNTELRPWVRDGRHPRRASVSSFGFGGSNFHVTAEEYRPGRTPLLRNVTSELLLLGADSPAELAGAALRLSGSTAPLDEDARSTQLSFDAGRPYRLAVLAGDRAQATERLRSLADHLRDEPSRSVSHPGRAHYAGPVGVPGKLAFLFSGQGSQYVGMGAALALHSPQALEVWDRAADWGGELGCTPHRLVFPPPALNRAARRGQAQALARTEHAQPALAVQCLAQLSVLTSMGLRPDCAGGHSFGELVALHVAGVYDAPTLFRLAARRGELMAGAGAAQPGGMLAVECSAGRLRDLLGPQLPEGLWLAGRNAPEQTVLAGEHAAIQDAADALSRCGVPSTKLSTGAAFHSPAVAAAAAPFDAFLDVTALRTPRIDVWSNVTAEPYPQEPAAVRRLLGTQMVSPVRFAEQVDAMRRSGVHDFVELGAGSTLTRLVSRNLGDRSHLAVAVDHRGTDAFAGLQDTLARLTVHRARPLDFAPLWAPFAATDAPPKKPGRHAMTVPIRGSNYGRPYPPDAADAHRTAHPARRHAAAAGDSRTSVV</sequence>
<dbReference type="Gene3D" id="3.40.47.10">
    <property type="match status" value="1"/>
</dbReference>
<dbReference type="InterPro" id="IPR014031">
    <property type="entry name" value="Ketoacyl_synth_C"/>
</dbReference>
<dbReference type="SMART" id="SM00825">
    <property type="entry name" value="PKS_KS"/>
    <property type="match status" value="1"/>
</dbReference>
<dbReference type="SMART" id="SM00827">
    <property type="entry name" value="PKS_AT"/>
    <property type="match status" value="1"/>
</dbReference>
<dbReference type="PROSITE" id="PS52004">
    <property type="entry name" value="KS3_2"/>
    <property type="match status" value="1"/>
</dbReference>
<name>A0A7X0HGS3_9ACTN</name>
<accession>A0A7X0HGS3</accession>
<dbReference type="Pfam" id="PF00698">
    <property type="entry name" value="Acyl_transf_1"/>
    <property type="match status" value="1"/>
</dbReference>
<feature type="domain" description="Ketosynthase family 3 (KS3)" evidence="2">
    <location>
        <begin position="20"/>
        <end position="479"/>
    </location>
</feature>
<dbReference type="InterPro" id="IPR014043">
    <property type="entry name" value="Acyl_transferase_dom"/>
</dbReference>
<dbReference type="GO" id="GO:0016747">
    <property type="term" value="F:acyltransferase activity, transferring groups other than amino-acyl groups"/>
    <property type="evidence" value="ECO:0007669"/>
    <property type="project" value="UniProtKB-ARBA"/>
</dbReference>
<dbReference type="InterPro" id="IPR001227">
    <property type="entry name" value="Ac_transferase_dom_sf"/>
</dbReference>